<keyword evidence="8" id="KW-1185">Reference proteome</keyword>
<dbReference type="Pfam" id="PF00520">
    <property type="entry name" value="Ion_trans"/>
    <property type="match status" value="1"/>
</dbReference>
<evidence type="ECO:0000256" key="5">
    <source>
        <dbReference type="SAM" id="Phobius"/>
    </source>
</evidence>
<evidence type="ECO:0000313" key="8">
    <source>
        <dbReference type="Proteomes" id="UP000649617"/>
    </source>
</evidence>
<gene>
    <name evidence="7" type="primary">sohB</name>
    <name evidence="7" type="ORF">SPIL2461_LOCUS2280</name>
</gene>
<evidence type="ECO:0000256" key="4">
    <source>
        <dbReference type="ARBA" id="ARBA00023136"/>
    </source>
</evidence>
<dbReference type="Proteomes" id="UP000649617">
    <property type="component" value="Unassembled WGS sequence"/>
</dbReference>
<dbReference type="Gene3D" id="1.10.287.70">
    <property type="match status" value="1"/>
</dbReference>
<evidence type="ECO:0000313" key="7">
    <source>
        <dbReference type="EMBL" id="CAE7210690.1"/>
    </source>
</evidence>
<dbReference type="GO" id="GO:0016020">
    <property type="term" value="C:membrane"/>
    <property type="evidence" value="ECO:0007669"/>
    <property type="project" value="UniProtKB-SubCell"/>
</dbReference>
<dbReference type="GO" id="GO:0005216">
    <property type="term" value="F:monoatomic ion channel activity"/>
    <property type="evidence" value="ECO:0007669"/>
    <property type="project" value="InterPro"/>
</dbReference>
<proteinExistence type="predicted"/>
<keyword evidence="4 5" id="KW-0472">Membrane</keyword>
<feature type="domain" description="Ion transport" evidence="6">
    <location>
        <begin position="1"/>
        <end position="131"/>
    </location>
</feature>
<reference evidence="7" key="1">
    <citation type="submission" date="2021-02" db="EMBL/GenBank/DDBJ databases">
        <authorList>
            <person name="Dougan E. K."/>
            <person name="Rhodes N."/>
            <person name="Thang M."/>
            <person name="Chan C."/>
        </authorList>
    </citation>
    <scope>NUCLEOTIDE SEQUENCE</scope>
</reference>
<comment type="subcellular location">
    <subcellularLocation>
        <location evidence="1">Membrane</location>
        <topology evidence="1">Multi-pass membrane protein</topology>
    </subcellularLocation>
</comment>
<keyword evidence="2 5" id="KW-0812">Transmembrane</keyword>
<evidence type="ECO:0000256" key="1">
    <source>
        <dbReference type="ARBA" id="ARBA00004141"/>
    </source>
</evidence>
<comment type="caution">
    <text evidence="7">The sequence shown here is derived from an EMBL/GenBank/DDBJ whole genome shotgun (WGS) entry which is preliminary data.</text>
</comment>
<evidence type="ECO:0000256" key="2">
    <source>
        <dbReference type="ARBA" id="ARBA00022692"/>
    </source>
</evidence>
<protein>
    <submittedName>
        <fullName evidence="7">SohB protein</fullName>
    </submittedName>
</protein>
<accession>A0A812JKX5</accession>
<keyword evidence="3 5" id="KW-1133">Transmembrane helix</keyword>
<sequence>MLRMVRITRVIRVASYMPEVMIIIKGLTVASRSVFFTFVLLLLINYIFAIAFRQLAQDTPLEMSLFPSVHGAVLNLVVQCVMPDQEPFFQQVSREGGWLMGMLVLIFILLCSLIVINMLIGVLVEAVQTVSDVEHEAIQIAFAHLCLSHVS</sequence>
<feature type="transmembrane region" description="Helical" evidence="5">
    <location>
        <begin position="34"/>
        <end position="52"/>
    </location>
</feature>
<dbReference type="SUPFAM" id="SSF81324">
    <property type="entry name" value="Voltage-gated potassium channels"/>
    <property type="match status" value="1"/>
</dbReference>
<dbReference type="InterPro" id="IPR005821">
    <property type="entry name" value="Ion_trans_dom"/>
</dbReference>
<feature type="transmembrane region" description="Helical" evidence="5">
    <location>
        <begin position="103"/>
        <end position="124"/>
    </location>
</feature>
<dbReference type="EMBL" id="CAJNIZ010002447">
    <property type="protein sequence ID" value="CAE7210690.1"/>
    <property type="molecule type" value="Genomic_DNA"/>
</dbReference>
<organism evidence="7 8">
    <name type="scientific">Symbiodinium pilosum</name>
    <name type="common">Dinoflagellate</name>
    <dbReference type="NCBI Taxonomy" id="2952"/>
    <lineage>
        <taxon>Eukaryota</taxon>
        <taxon>Sar</taxon>
        <taxon>Alveolata</taxon>
        <taxon>Dinophyceae</taxon>
        <taxon>Suessiales</taxon>
        <taxon>Symbiodiniaceae</taxon>
        <taxon>Symbiodinium</taxon>
    </lineage>
</organism>
<name>A0A812JKX5_SYMPI</name>
<evidence type="ECO:0000259" key="6">
    <source>
        <dbReference type="Pfam" id="PF00520"/>
    </source>
</evidence>
<dbReference type="AlphaFoldDB" id="A0A812JKX5"/>
<evidence type="ECO:0000256" key="3">
    <source>
        <dbReference type="ARBA" id="ARBA00022989"/>
    </source>
</evidence>